<dbReference type="OrthoDB" id="9368434at2759"/>
<dbReference type="AlphaFoldDB" id="A0A074YAD1"/>
<accession>A0A074YAD1</accession>
<keyword evidence="1" id="KW-0862">Zinc</keyword>
<evidence type="ECO:0000313" key="4">
    <source>
        <dbReference type="EMBL" id="KEQ94715.1"/>
    </source>
</evidence>
<sequence>MPSKTTTHPRRRQGSPSTTAALIDSFVGLSIQKGTTFHSPSSNKSELFNPLDASARSMTTRSVTSPKALEDLLIGAGERRAADLLAKVDQVIADNNSAAALGKLLAEPEALPNPRCVIGNTGLGDIAEERRDSPNNAYDSGLGSSIADSDEFDNKKTKASSKGIVVHFPFVPIVGSANRCLKSGSALKRSPSSTSSSYADEHLSEFACEQIHKHIVKPILRQQALKDFHPLVRGVPRRIGSREITTLRDLEKTLIFLAPVSIRCGLSARSLAYFRAISQDYSRSPSAYLNFCETYIDCLHTTVDIVHESDHCSPSDRPYSNNYFIDLVGQIRRYAQIVASTRAKKERGEELDEMDVTSDEVLRLRGGVTHNTPAQLVRHRAGKEISLLNGAVLSSSADDSVLSSKRPNMADSLDDDVERSMARRRKGEPIKTYDCGFDGCDKIFRRPCDRTKHMKSHERPWKCPHTDCKYHDEGWPTEKECERHVNDKHAESPIMYACYWSTVNNCPYQSKRLSNCKSHMEKAHGWEYIRSKTTVKNGKTKAKPGQKEPLQQPIKLIGGVVAGTSSPSTSSASASASNTPYMPTEQYTVSDQSTALTSPQEYSVPSMGTVLSLLSSTTLYTHHRL</sequence>
<dbReference type="Proteomes" id="UP000030641">
    <property type="component" value="Unassembled WGS sequence"/>
</dbReference>
<gene>
    <name evidence="4" type="ORF">AUEXF2481DRAFT_253986</name>
</gene>
<feature type="compositionally biased region" description="Low complexity" evidence="2">
    <location>
        <begin position="564"/>
        <end position="580"/>
    </location>
</feature>
<evidence type="ECO:0000256" key="2">
    <source>
        <dbReference type="SAM" id="MobiDB-lite"/>
    </source>
</evidence>
<feature type="region of interest" description="Disordered" evidence="2">
    <location>
        <begin position="562"/>
        <end position="584"/>
    </location>
</feature>
<name>A0A074YAD1_AURSE</name>
<evidence type="ECO:0000259" key="3">
    <source>
        <dbReference type="PROSITE" id="PS50157"/>
    </source>
</evidence>
<dbReference type="SMART" id="SM00355">
    <property type="entry name" value="ZnF_C2H2"/>
    <property type="match status" value="3"/>
</dbReference>
<proteinExistence type="predicted"/>
<dbReference type="EMBL" id="KL584761">
    <property type="protein sequence ID" value="KEQ94715.1"/>
    <property type="molecule type" value="Genomic_DNA"/>
</dbReference>
<dbReference type="InterPro" id="IPR013087">
    <property type="entry name" value="Znf_C2H2_type"/>
</dbReference>
<protein>
    <recommendedName>
        <fullName evidence="3">C2H2-type domain-containing protein</fullName>
    </recommendedName>
</protein>
<dbReference type="SUPFAM" id="SSF57667">
    <property type="entry name" value="beta-beta-alpha zinc fingers"/>
    <property type="match status" value="1"/>
</dbReference>
<dbReference type="STRING" id="1043005.A0A074YAD1"/>
<dbReference type="GeneID" id="25362985"/>
<organism evidence="4 5">
    <name type="scientific">Aureobasidium subglaciale (strain EXF-2481)</name>
    <name type="common">Aureobasidium pullulans var. subglaciale</name>
    <dbReference type="NCBI Taxonomy" id="1043005"/>
    <lineage>
        <taxon>Eukaryota</taxon>
        <taxon>Fungi</taxon>
        <taxon>Dikarya</taxon>
        <taxon>Ascomycota</taxon>
        <taxon>Pezizomycotina</taxon>
        <taxon>Dothideomycetes</taxon>
        <taxon>Dothideomycetidae</taxon>
        <taxon>Dothideales</taxon>
        <taxon>Saccotheciaceae</taxon>
        <taxon>Aureobasidium</taxon>
    </lineage>
</organism>
<evidence type="ECO:0000256" key="1">
    <source>
        <dbReference type="PROSITE-ProRule" id="PRU00042"/>
    </source>
</evidence>
<evidence type="ECO:0000313" key="5">
    <source>
        <dbReference type="Proteomes" id="UP000030641"/>
    </source>
</evidence>
<feature type="region of interest" description="Disordered" evidence="2">
    <location>
        <begin position="398"/>
        <end position="419"/>
    </location>
</feature>
<feature type="domain" description="C2H2-type" evidence="3">
    <location>
        <begin position="433"/>
        <end position="457"/>
    </location>
</feature>
<dbReference type="OMA" id="PMDINQK"/>
<dbReference type="PROSITE" id="PS50157">
    <property type="entry name" value="ZINC_FINGER_C2H2_2"/>
    <property type="match status" value="1"/>
</dbReference>
<dbReference type="RefSeq" id="XP_013343324.1">
    <property type="nucleotide sequence ID" value="XM_013487870.1"/>
</dbReference>
<keyword evidence="5" id="KW-1185">Reference proteome</keyword>
<dbReference type="PROSITE" id="PS00028">
    <property type="entry name" value="ZINC_FINGER_C2H2_1"/>
    <property type="match status" value="1"/>
</dbReference>
<dbReference type="InterPro" id="IPR036236">
    <property type="entry name" value="Znf_C2H2_sf"/>
</dbReference>
<dbReference type="GO" id="GO:0008270">
    <property type="term" value="F:zinc ion binding"/>
    <property type="evidence" value="ECO:0007669"/>
    <property type="project" value="UniProtKB-KW"/>
</dbReference>
<reference evidence="4 5" key="1">
    <citation type="journal article" date="2014" name="BMC Genomics">
        <title>Genome sequencing of four Aureobasidium pullulans varieties: biotechnological potential, stress tolerance, and description of new species.</title>
        <authorList>
            <person name="Gostin Ar C."/>
            <person name="Ohm R.A."/>
            <person name="Kogej T."/>
            <person name="Sonjak S."/>
            <person name="Turk M."/>
            <person name="Zajc J."/>
            <person name="Zalar P."/>
            <person name="Grube M."/>
            <person name="Sun H."/>
            <person name="Han J."/>
            <person name="Sharma A."/>
            <person name="Chiniquy J."/>
            <person name="Ngan C.Y."/>
            <person name="Lipzen A."/>
            <person name="Barry K."/>
            <person name="Grigoriev I.V."/>
            <person name="Gunde-Cimerman N."/>
        </authorList>
    </citation>
    <scope>NUCLEOTIDE SEQUENCE [LARGE SCALE GENOMIC DNA]</scope>
    <source>
        <strain evidence="4 5">EXF-2481</strain>
    </source>
</reference>
<dbReference type="Gene3D" id="3.30.160.60">
    <property type="entry name" value="Classic Zinc Finger"/>
    <property type="match status" value="1"/>
</dbReference>
<dbReference type="HOGENOM" id="CLU_008243_1_0_1"/>
<dbReference type="InParanoid" id="A0A074YAD1"/>
<keyword evidence="1" id="KW-0863">Zinc-finger</keyword>
<keyword evidence="1" id="KW-0479">Metal-binding</keyword>